<evidence type="ECO:0000256" key="1">
    <source>
        <dbReference type="ARBA" id="ARBA00004173"/>
    </source>
</evidence>
<dbReference type="PANTHER" id="PTHR13274:SF2">
    <property type="entry name" value="SMALL RIBOSOMAL SUBUNIT PROTEIN MS25"/>
    <property type="match status" value="1"/>
</dbReference>
<reference evidence="9" key="1">
    <citation type="submission" date="2020-04" db="EMBL/GenBank/DDBJ databases">
        <authorList>
            <person name="Neveu A P."/>
        </authorList>
    </citation>
    <scope>NUCLEOTIDE SEQUENCE</scope>
    <source>
        <tissue evidence="9">Whole embryo</tissue>
    </source>
</reference>
<dbReference type="GO" id="GO:1990904">
    <property type="term" value="C:ribonucleoprotein complex"/>
    <property type="evidence" value="ECO:0007669"/>
    <property type="project" value="UniProtKB-KW"/>
</dbReference>
<evidence type="ECO:0000256" key="4">
    <source>
        <dbReference type="ARBA" id="ARBA00023128"/>
    </source>
</evidence>
<evidence type="ECO:0000256" key="2">
    <source>
        <dbReference type="ARBA" id="ARBA00008046"/>
    </source>
</evidence>
<gene>
    <name evidence="9" type="primary">Mrps25</name>
</gene>
<dbReference type="PANTHER" id="PTHR13274">
    <property type="entry name" value="MITOCHONDRIAL RIBOSOMAL PROTEIN S25"/>
    <property type="match status" value="1"/>
</dbReference>
<protein>
    <recommendedName>
        <fullName evidence="6">Small ribosomal subunit protein mS25</fullName>
    </recommendedName>
    <alternativeName>
        <fullName evidence="7">28S ribosomal protein S25, mitochondrial</fullName>
    </alternativeName>
</protein>
<proteinExistence type="evidence at transcript level"/>
<dbReference type="InterPro" id="IPR040049">
    <property type="entry name" value="Ribosomal_mS25/mL61"/>
</dbReference>
<dbReference type="GO" id="GO:0005840">
    <property type="term" value="C:ribosome"/>
    <property type="evidence" value="ECO:0007669"/>
    <property type="project" value="UniProtKB-KW"/>
</dbReference>
<keyword evidence="5" id="KW-0687">Ribonucleoprotein</keyword>
<dbReference type="GO" id="GO:0005739">
    <property type="term" value="C:mitochondrion"/>
    <property type="evidence" value="ECO:0007669"/>
    <property type="project" value="UniProtKB-SubCell"/>
</dbReference>
<dbReference type="SUPFAM" id="SSF52833">
    <property type="entry name" value="Thioredoxin-like"/>
    <property type="match status" value="1"/>
</dbReference>
<dbReference type="InterPro" id="IPR007741">
    <property type="entry name" value="Ribosomal_mL43/mS25/NADH_DH"/>
</dbReference>
<evidence type="ECO:0000256" key="3">
    <source>
        <dbReference type="ARBA" id="ARBA00022980"/>
    </source>
</evidence>
<dbReference type="Pfam" id="PF05047">
    <property type="entry name" value="L51_S25_CI-B8"/>
    <property type="match status" value="1"/>
</dbReference>
<dbReference type="AlphaFoldDB" id="A0A6F9DM09"/>
<accession>A0A6F9DM09</accession>
<comment type="subcellular location">
    <subcellularLocation>
        <location evidence="1">Mitochondrion</location>
    </subcellularLocation>
</comment>
<organism evidence="9">
    <name type="scientific">Phallusia mammillata</name>
    <dbReference type="NCBI Taxonomy" id="59560"/>
    <lineage>
        <taxon>Eukaryota</taxon>
        <taxon>Metazoa</taxon>
        <taxon>Chordata</taxon>
        <taxon>Tunicata</taxon>
        <taxon>Ascidiacea</taxon>
        <taxon>Phlebobranchia</taxon>
        <taxon>Ascidiidae</taxon>
        <taxon>Phallusia</taxon>
    </lineage>
</organism>
<name>A0A6F9DM09_9ASCI</name>
<keyword evidence="3 9" id="KW-0689">Ribosomal protein</keyword>
<comment type="similarity">
    <text evidence="2">Belongs to the mitochondrion-specific ribosomal protein mS25 family.</text>
</comment>
<evidence type="ECO:0000259" key="8">
    <source>
        <dbReference type="SMART" id="SM00916"/>
    </source>
</evidence>
<evidence type="ECO:0000256" key="5">
    <source>
        <dbReference type="ARBA" id="ARBA00023274"/>
    </source>
</evidence>
<dbReference type="GO" id="GO:0003735">
    <property type="term" value="F:structural constituent of ribosome"/>
    <property type="evidence" value="ECO:0007669"/>
    <property type="project" value="InterPro"/>
</dbReference>
<feature type="domain" description="Ribosomal protein/NADH dehydrogenase" evidence="8">
    <location>
        <begin position="64"/>
        <end position="133"/>
    </location>
</feature>
<dbReference type="Gene3D" id="3.40.30.10">
    <property type="entry name" value="Glutaredoxin"/>
    <property type="match status" value="1"/>
</dbReference>
<dbReference type="EMBL" id="LR788141">
    <property type="protein sequence ID" value="CAB3264003.1"/>
    <property type="molecule type" value="mRNA"/>
</dbReference>
<evidence type="ECO:0000256" key="7">
    <source>
        <dbReference type="ARBA" id="ARBA00035369"/>
    </source>
</evidence>
<keyword evidence="4" id="KW-0496">Mitochondrion</keyword>
<dbReference type="SMART" id="SM00916">
    <property type="entry name" value="L51_S25_CI-B8"/>
    <property type="match status" value="1"/>
</dbReference>
<sequence length="205" mass="23532">MVLLTAGKLLRAIGARTSTVKLERPAKLMMKGRNPIIRTRQYLEEGIVFRDCVKILTIHFGDYNDNELKELVDLNFSQLQYKNPNVQILCLKNLTPTPFLTFFLDDGEKVVVDVEGMTQLQILQHIQKAFGKPRELVLFENKAMEPNPANFGKNFARKCICTELGQLPCMSTNKVVPFDKRDKISGKRNWNYNPKKYPNGIEEIV</sequence>
<evidence type="ECO:0000313" key="9">
    <source>
        <dbReference type="EMBL" id="CAB3264003.1"/>
    </source>
</evidence>
<dbReference type="InterPro" id="IPR036249">
    <property type="entry name" value="Thioredoxin-like_sf"/>
</dbReference>
<evidence type="ECO:0000256" key="6">
    <source>
        <dbReference type="ARBA" id="ARBA00035139"/>
    </source>
</evidence>